<evidence type="ECO:0000256" key="11">
    <source>
        <dbReference type="SAM" id="MobiDB-lite"/>
    </source>
</evidence>
<evidence type="ECO:0000256" key="2">
    <source>
        <dbReference type="ARBA" id="ARBA00022525"/>
    </source>
</evidence>
<feature type="chain" id="PRO_5039900054" evidence="12">
    <location>
        <begin position="23"/>
        <end position="557"/>
    </location>
</feature>
<dbReference type="PANTHER" id="PTHR24278:SF25">
    <property type="entry name" value="COAGULATION FACTOR IX"/>
    <property type="match status" value="1"/>
</dbReference>
<dbReference type="FunFam" id="2.40.10.10:FF:000120">
    <property type="entry name" value="Putative serine protease"/>
    <property type="match status" value="1"/>
</dbReference>
<dbReference type="SMART" id="SM00069">
    <property type="entry name" value="GLA"/>
    <property type="match status" value="1"/>
</dbReference>
<feature type="region of interest" description="Disordered" evidence="11">
    <location>
        <begin position="267"/>
        <end position="303"/>
    </location>
</feature>
<protein>
    <submittedName>
        <fullName evidence="16">Zmp:0000001329</fullName>
    </submittedName>
</protein>
<dbReference type="PROSITE" id="PS00022">
    <property type="entry name" value="EGF_1"/>
    <property type="match status" value="1"/>
</dbReference>
<comment type="subcellular location">
    <subcellularLocation>
        <location evidence="1">Secreted</location>
    </subcellularLocation>
</comment>
<feature type="compositionally biased region" description="Polar residues" evidence="11">
    <location>
        <begin position="267"/>
        <end position="289"/>
    </location>
</feature>
<evidence type="ECO:0000256" key="8">
    <source>
        <dbReference type="ARBA" id="ARBA00023180"/>
    </source>
</evidence>
<evidence type="ECO:0000256" key="12">
    <source>
        <dbReference type="SAM" id="SignalP"/>
    </source>
</evidence>
<dbReference type="Gene3D" id="2.10.25.10">
    <property type="entry name" value="Laminin"/>
    <property type="match status" value="2"/>
</dbReference>
<feature type="domain" description="Peptidase S1" evidence="14">
    <location>
        <begin position="310"/>
        <end position="541"/>
    </location>
</feature>
<dbReference type="InterPro" id="IPR000294">
    <property type="entry name" value="GLA_domain"/>
</dbReference>
<evidence type="ECO:0000256" key="9">
    <source>
        <dbReference type="PROSITE-ProRule" id="PRU00076"/>
    </source>
</evidence>
<feature type="domain" description="EGF-like" evidence="13">
    <location>
        <begin position="146"/>
        <end position="182"/>
    </location>
</feature>
<dbReference type="Pfam" id="PF00594">
    <property type="entry name" value="Gla"/>
    <property type="match status" value="1"/>
</dbReference>
<keyword evidence="6 10" id="KW-0720">Serine protease</keyword>
<evidence type="ECO:0000256" key="1">
    <source>
        <dbReference type="ARBA" id="ARBA00004613"/>
    </source>
</evidence>
<dbReference type="OMA" id="VPYHNTW"/>
<dbReference type="GeneTree" id="ENSGT00940000165072"/>
<dbReference type="AlphaFoldDB" id="A0A9J8DK75"/>
<dbReference type="FunFam" id="4.10.740.10:FF:000001">
    <property type="entry name" value="vitamin K-dependent protein S"/>
    <property type="match status" value="1"/>
</dbReference>
<dbReference type="PANTHER" id="PTHR24278">
    <property type="entry name" value="COAGULATION FACTOR"/>
    <property type="match status" value="1"/>
</dbReference>
<dbReference type="PROSITE" id="PS00011">
    <property type="entry name" value="GLA_1"/>
    <property type="match status" value="1"/>
</dbReference>
<dbReference type="CDD" id="cd00054">
    <property type="entry name" value="EGF_CA"/>
    <property type="match status" value="1"/>
</dbReference>
<dbReference type="PROSITE" id="PS00135">
    <property type="entry name" value="TRYPSIN_SER"/>
    <property type="match status" value="1"/>
</dbReference>
<dbReference type="PROSITE" id="PS00134">
    <property type="entry name" value="TRYPSIN_HIS"/>
    <property type="match status" value="1"/>
</dbReference>
<keyword evidence="5 10" id="KW-0378">Hydrolase</keyword>
<dbReference type="SUPFAM" id="SSF50494">
    <property type="entry name" value="Trypsin-like serine proteases"/>
    <property type="match status" value="1"/>
</dbReference>
<dbReference type="PROSITE" id="PS50240">
    <property type="entry name" value="TRYPSIN_DOM"/>
    <property type="match status" value="1"/>
</dbReference>
<evidence type="ECO:0000259" key="13">
    <source>
        <dbReference type="PROSITE" id="PS50026"/>
    </source>
</evidence>
<evidence type="ECO:0000313" key="16">
    <source>
        <dbReference type="Ensembl" id="ENSCCRP00000178480.1"/>
    </source>
</evidence>
<dbReference type="GO" id="GO:0005615">
    <property type="term" value="C:extracellular space"/>
    <property type="evidence" value="ECO:0007669"/>
    <property type="project" value="TreeGrafter"/>
</dbReference>
<keyword evidence="7 9" id="KW-1015">Disulfide bond</keyword>
<dbReference type="GO" id="GO:0005509">
    <property type="term" value="F:calcium ion binding"/>
    <property type="evidence" value="ECO:0007669"/>
    <property type="project" value="InterPro"/>
</dbReference>
<dbReference type="SUPFAM" id="SSF57630">
    <property type="entry name" value="GLA-domain"/>
    <property type="match status" value="1"/>
</dbReference>
<evidence type="ECO:0000259" key="14">
    <source>
        <dbReference type="PROSITE" id="PS50240"/>
    </source>
</evidence>
<dbReference type="PROSITE" id="PS50026">
    <property type="entry name" value="EGF_3"/>
    <property type="match status" value="1"/>
</dbReference>
<feature type="disulfide bond" evidence="9">
    <location>
        <begin position="172"/>
        <end position="181"/>
    </location>
</feature>
<dbReference type="InterPro" id="IPR018114">
    <property type="entry name" value="TRYPSIN_HIS"/>
</dbReference>
<evidence type="ECO:0000256" key="10">
    <source>
        <dbReference type="RuleBase" id="RU363034"/>
    </source>
</evidence>
<dbReference type="Gene3D" id="4.10.740.10">
    <property type="entry name" value="Coagulation Factor IX"/>
    <property type="match status" value="1"/>
</dbReference>
<accession>A0A9J8DK75</accession>
<dbReference type="Proteomes" id="UP001108240">
    <property type="component" value="Unplaced"/>
</dbReference>
<keyword evidence="2" id="KW-0964">Secreted</keyword>
<feature type="domain" description="Gla" evidence="15">
    <location>
        <begin position="100"/>
        <end position="146"/>
    </location>
</feature>
<dbReference type="PROSITE" id="PS50998">
    <property type="entry name" value="GLA_2"/>
    <property type="match status" value="1"/>
</dbReference>
<dbReference type="InterPro" id="IPR000742">
    <property type="entry name" value="EGF"/>
</dbReference>
<evidence type="ECO:0000313" key="17">
    <source>
        <dbReference type="Proteomes" id="UP001108240"/>
    </source>
</evidence>
<dbReference type="InterPro" id="IPR050442">
    <property type="entry name" value="Peptidase_S1_coag_factors"/>
</dbReference>
<dbReference type="Pfam" id="PF00089">
    <property type="entry name" value="Trypsin"/>
    <property type="match status" value="1"/>
</dbReference>
<evidence type="ECO:0000256" key="6">
    <source>
        <dbReference type="ARBA" id="ARBA00022825"/>
    </source>
</evidence>
<evidence type="ECO:0000259" key="15">
    <source>
        <dbReference type="PROSITE" id="PS50998"/>
    </source>
</evidence>
<keyword evidence="9" id="KW-0245">EGF-like domain</keyword>
<dbReference type="GO" id="GO:0004252">
    <property type="term" value="F:serine-type endopeptidase activity"/>
    <property type="evidence" value="ECO:0007669"/>
    <property type="project" value="InterPro"/>
</dbReference>
<dbReference type="InterPro" id="IPR017857">
    <property type="entry name" value="Coagulation_fac-like_Gla_dom"/>
</dbReference>
<dbReference type="InterPro" id="IPR001254">
    <property type="entry name" value="Trypsin_dom"/>
</dbReference>
<dbReference type="Pfam" id="PF14670">
    <property type="entry name" value="FXa_inhibition"/>
    <property type="match status" value="1"/>
</dbReference>
<dbReference type="SUPFAM" id="SSF57196">
    <property type="entry name" value="EGF/Laminin"/>
    <property type="match status" value="2"/>
</dbReference>
<dbReference type="InterPro" id="IPR035972">
    <property type="entry name" value="GLA-like_dom_SF"/>
</dbReference>
<sequence>MHACRSVCIYVCLSVCLSVCMSVCLSVCMNACMYVCMYICMYESKYVCLYVCLSVCMYVCVYVCLYECTYVCLSITDQACVSRSVFLDRRDAVHLLRNRRANVFLEEMKPGNLERECYEERCSLEEAVEIFQSREKTMEFWYRYQNLNLCGFNPCLNGGICSEIRGVRECLCPPQYGGPNCQTEVFDCKFKNGGCLHYCSQSEQTAGVVCSCADSYQLDEDGRSCSPSVQYPCGKQWIGGIMSRSLDDISLTDADYANHTHTAANSTHSLHKNSSLVNSTHPANQTQPASPDELSDTGSDISSVNEDTRIVGGQLQGQGGSPWQVLLRREDEYGFCGGSLISLRWVVTAAHCLQQTPDHVTIGDYDKMRPDKDEQKITVQKIILHPHFHDYTFDSDIALLYLSRPVTLGPFSVPACLPDANLATRLLKPGEQGLVSGWGSTGFLRRSSRFLRKVVLPVADQMSCINSTEHVITDNMFCAGYLMEEMDACTGDSGGPFVVNYKGTWFLAGVVSWGERCAAEGKYGVYTRLGNYLPWIREEMMKEESGHSRNKSTTEAP</sequence>
<dbReference type="CDD" id="cd00190">
    <property type="entry name" value="Tryp_SPc"/>
    <property type="match status" value="1"/>
</dbReference>
<reference evidence="16" key="2">
    <citation type="submission" date="2025-09" db="UniProtKB">
        <authorList>
            <consortium name="Ensembl"/>
        </authorList>
    </citation>
    <scope>IDENTIFICATION</scope>
</reference>
<name>A0A9J8DK75_CYPCA</name>
<dbReference type="SMART" id="SM00181">
    <property type="entry name" value="EGF"/>
    <property type="match status" value="2"/>
</dbReference>
<organism evidence="16 17">
    <name type="scientific">Cyprinus carpio carpio</name>
    <dbReference type="NCBI Taxonomy" id="630221"/>
    <lineage>
        <taxon>Eukaryota</taxon>
        <taxon>Metazoa</taxon>
        <taxon>Chordata</taxon>
        <taxon>Craniata</taxon>
        <taxon>Vertebrata</taxon>
        <taxon>Euteleostomi</taxon>
        <taxon>Actinopterygii</taxon>
        <taxon>Neopterygii</taxon>
        <taxon>Teleostei</taxon>
        <taxon>Ostariophysi</taxon>
        <taxon>Cypriniformes</taxon>
        <taxon>Cyprinidae</taxon>
        <taxon>Cyprininae</taxon>
        <taxon>Cyprinus</taxon>
    </lineage>
</organism>
<dbReference type="Ensembl" id="ENSCCRT00000152475.1">
    <property type="protein sequence ID" value="ENSCCRP00000178480.1"/>
    <property type="gene ID" value="ENSCCRG00000061079.1"/>
</dbReference>
<evidence type="ECO:0000256" key="5">
    <source>
        <dbReference type="ARBA" id="ARBA00022801"/>
    </source>
</evidence>
<keyword evidence="17" id="KW-1185">Reference proteome</keyword>
<evidence type="ECO:0000256" key="7">
    <source>
        <dbReference type="ARBA" id="ARBA00023157"/>
    </source>
</evidence>
<reference evidence="16" key="1">
    <citation type="submission" date="2025-08" db="UniProtKB">
        <authorList>
            <consortium name="Ensembl"/>
        </authorList>
    </citation>
    <scope>IDENTIFICATION</scope>
</reference>
<dbReference type="InterPro" id="IPR043504">
    <property type="entry name" value="Peptidase_S1_PA_chymotrypsin"/>
</dbReference>
<evidence type="ECO:0000256" key="3">
    <source>
        <dbReference type="ARBA" id="ARBA00022670"/>
    </source>
</evidence>
<dbReference type="GO" id="GO:0006508">
    <property type="term" value="P:proteolysis"/>
    <property type="evidence" value="ECO:0007669"/>
    <property type="project" value="UniProtKB-KW"/>
</dbReference>
<keyword evidence="8" id="KW-0325">Glycoprotein</keyword>
<dbReference type="SMART" id="SM00020">
    <property type="entry name" value="Tryp_SPc"/>
    <property type="match status" value="1"/>
</dbReference>
<keyword evidence="3 10" id="KW-0645">Protease</keyword>
<dbReference type="Gene3D" id="2.40.10.10">
    <property type="entry name" value="Trypsin-like serine proteases"/>
    <property type="match status" value="2"/>
</dbReference>
<feature type="signal peptide" evidence="12">
    <location>
        <begin position="1"/>
        <end position="22"/>
    </location>
</feature>
<keyword evidence="4 12" id="KW-0732">Signal</keyword>
<comment type="caution">
    <text evidence="9">Lacks conserved residue(s) required for the propagation of feature annotation.</text>
</comment>
<proteinExistence type="predicted"/>
<dbReference type="InterPro" id="IPR033116">
    <property type="entry name" value="TRYPSIN_SER"/>
</dbReference>
<dbReference type="PRINTS" id="PR00001">
    <property type="entry name" value="GLABLOOD"/>
</dbReference>
<dbReference type="InterPro" id="IPR001314">
    <property type="entry name" value="Peptidase_S1A"/>
</dbReference>
<dbReference type="PRINTS" id="PR00722">
    <property type="entry name" value="CHYMOTRYPSIN"/>
</dbReference>
<evidence type="ECO:0000256" key="4">
    <source>
        <dbReference type="ARBA" id="ARBA00022729"/>
    </source>
</evidence>
<dbReference type="InterPro" id="IPR009003">
    <property type="entry name" value="Peptidase_S1_PA"/>
</dbReference>